<accession>A0A7Z2VKC7</accession>
<dbReference type="InterPro" id="IPR003737">
    <property type="entry name" value="GlcNAc_PI_deacetylase-related"/>
</dbReference>
<dbReference type="RefSeq" id="WP_169280923.1">
    <property type="nucleotide sequence ID" value="NZ_CP051680.1"/>
</dbReference>
<evidence type="ECO:0000313" key="1">
    <source>
        <dbReference type="EMBL" id="QJD84642.1"/>
    </source>
</evidence>
<dbReference type="AlphaFoldDB" id="A0A7Z2VKC7"/>
<dbReference type="PANTHER" id="PTHR12993">
    <property type="entry name" value="N-ACETYLGLUCOSAMINYL-PHOSPHATIDYLINOSITOL DE-N-ACETYLASE-RELATED"/>
    <property type="match status" value="1"/>
</dbReference>
<dbReference type="SUPFAM" id="SSF102588">
    <property type="entry name" value="LmbE-like"/>
    <property type="match status" value="1"/>
</dbReference>
<dbReference type="Pfam" id="PF02585">
    <property type="entry name" value="PIG-L"/>
    <property type="match status" value="1"/>
</dbReference>
<dbReference type="Proteomes" id="UP000502248">
    <property type="component" value="Chromosome"/>
</dbReference>
<dbReference type="PANTHER" id="PTHR12993:SF11">
    <property type="entry name" value="N-ACETYLGLUCOSAMINYL-PHOSPHATIDYLINOSITOL DE-N-ACETYLASE"/>
    <property type="match status" value="1"/>
</dbReference>
<dbReference type="KEGG" id="cheb:HH215_16615"/>
<name>A0A7Z2VKC7_9BACL</name>
<dbReference type="Gene3D" id="3.40.50.10320">
    <property type="entry name" value="LmbE-like"/>
    <property type="match status" value="1"/>
</dbReference>
<gene>
    <name evidence="1" type="ORF">HH215_16615</name>
</gene>
<dbReference type="InterPro" id="IPR024078">
    <property type="entry name" value="LmbE-like_dom_sf"/>
</dbReference>
<reference evidence="1 2" key="1">
    <citation type="submission" date="2020-04" db="EMBL/GenBank/DDBJ databases">
        <title>Genome sequencing of novel species.</title>
        <authorList>
            <person name="Heo J."/>
            <person name="Kim S.-J."/>
            <person name="Kim J.-S."/>
            <person name="Hong S.-B."/>
            <person name="Kwon S.-W."/>
        </authorList>
    </citation>
    <scope>NUCLEOTIDE SEQUENCE [LARGE SCALE GENOMIC DNA]</scope>
    <source>
        <strain evidence="1 2">MFER-1</strain>
    </source>
</reference>
<dbReference type="EMBL" id="CP051680">
    <property type="protein sequence ID" value="QJD84642.1"/>
    <property type="molecule type" value="Genomic_DNA"/>
</dbReference>
<sequence>MNKADEATQRKLLAVFAHPDDESFICGGTLAKYASEGVEITLVSATKGDMGRRMGNPPYLNRETMAAARELELRNACECLGIRHLQFLGIRDKTVEFIDVDHLADRIAVLIRETNPDAVLTFHETWGGHPDHCAIGKATTTAFQRAGSKGNLYFISFGSEMERPERFGYTRKEVMKIDVQAHLEAKLAAFRAHRCQSEMDEWVWMADREALKRFGRYEYFMKGNRETPSRVLHDLF</sequence>
<dbReference type="GO" id="GO:0016811">
    <property type="term" value="F:hydrolase activity, acting on carbon-nitrogen (but not peptide) bonds, in linear amides"/>
    <property type="evidence" value="ECO:0007669"/>
    <property type="project" value="TreeGrafter"/>
</dbReference>
<protein>
    <submittedName>
        <fullName evidence="1">LmbE family protein</fullName>
    </submittedName>
</protein>
<evidence type="ECO:0000313" key="2">
    <source>
        <dbReference type="Proteomes" id="UP000502248"/>
    </source>
</evidence>
<keyword evidence="2" id="KW-1185">Reference proteome</keyword>
<organism evidence="1 2">
    <name type="scientific">Cohnella herbarum</name>
    <dbReference type="NCBI Taxonomy" id="2728023"/>
    <lineage>
        <taxon>Bacteria</taxon>
        <taxon>Bacillati</taxon>
        <taxon>Bacillota</taxon>
        <taxon>Bacilli</taxon>
        <taxon>Bacillales</taxon>
        <taxon>Paenibacillaceae</taxon>
        <taxon>Cohnella</taxon>
    </lineage>
</organism>
<proteinExistence type="predicted"/>